<reference evidence="3 4" key="1">
    <citation type="submission" date="2020-10" db="EMBL/GenBank/DDBJ databases">
        <title>Pygocentrus nattereri (red-bellied piranha) genome, fPygNat1, primary haplotype.</title>
        <authorList>
            <person name="Myers G."/>
            <person name="Meyer A."/>
            <person name="Karagic N."/>
            <person name="Pippel M."/>
            <person name="Winkler S."/>
            <person name="Tracey A."/>
            <person name="Wood J."/>
            <person name="Formenti G."/>
            <person name="Howe K."/>
            <person name="Fedrigo O."/>
            <person name="Jarvis E.D."/>
        </authorList>
    </citation>
    <scope>NUCLEOTIDE SEQUENCE [LARGE SCALE GENOMIC DNA]</scope>
</reference>
<keyword evidence="4" id="KW-1185">Reference proteome</keyword>
<protein>
    <recommendedName>
        <fullName evidence="2">Peptidase S1 domain-containing protein</fullName>
    </recommendedName>
</protein>
<evidence type="ECO:0000313" key="4">
    <source>
        <dbReference type="Proteomes" id="UP001501920"/>
    </source>
</evidence>
<evidence type="ECO:0000256" key="1">
    <source>
        <dbReference type="ARBA" id="ARBA00023157"/>
    </source>
</evidence>
<dbReference type="Ensembl" id="ENSPNAT00000003065.2">
    <property type="protein sequence ID" value="ENSPNAP00000027245.2"/>
    <property type="gene ID" value="ENSPNAG00000012689.2"/>
</dbReference>
<dbReference type="SMART" id="SM00020">
    <property type="entry name" value="Tryp_SPc"/>
    <property type="match status" value="1"/>
</dbReference>
<proteinExistence type="predicted"/>
<dbReference type="PROSITE" id="PS00134">
    <property type="entry name" value="TRYPSIN_HIS"/>
    <property type="match status" value="1"/>
</dbReference>
<dbReference type="SUPFAM" id="SSF50494">
    <property type="entry name" value="Trypsin-like serine proteases"/>
    <property type="match status" value="1"/>
</dbReference>
<dbReference type="InterPro" id="IPR001314">
    <property type="entry name" value="Peptidase_S1A"/>
</dbReference>
<dbReference type="STRING" id="42514.ENSPNAP00000027245"/>
<dbReference type="GO" id="GO:0004252">
    <property type="term" value="F:serine-type endopeptidase activity"/>
    <property type="evidence" value="ECO:0007669"/>
    <property type="project" value="InterPro"/>
</dbReference>
<dbReference type="PANTHER" id="PTHR24271">
    <property type="entry name" value="KALLIKREIN-RELATED"/>
    <property type="match status" value="1"/>
</dbReference>
<dbReference type="PRINTS" id="PR00722">
    <property type="entry name" value="CHYMOTRYPSIN"/>
</dbReference>
<dbReference type="InterPro" id="IPR001254">
    <property type="entry name" value="Trypsin_dom"/>
</dbReference>
<dbReference type="PROSITE" id="PS50240">
    <property type="entry name" value="TRYPSIN_DOM"/>
    <property type="match status" value="1"/>
</dbReference>
<organism evidence="3 4">
    <name type="scientific">Pygocentrus nattereri</name>
    <name type="common">Red-bellied piranha</name>
    <dbReference type="NCBI Taxonomy" id="42514"/>
    <lineage>
        <taxon>Eukaryota</taxon>
        <taxon>Metazoa</taxon>
        <taxon>Chordata</taxon>
        <taxon>Craniata</taxon>
        <taxon>Vertebrata</taxon>
        <taxon>Euteleostomi</taxon>
        <taxon>Actinopterygii</taxon>
        <taxon>Neopterygii</taxon>
        <taxon>Teleostei</taxon>
        <taxon>Ostariophysi</taxon>
        <taxon>Characiformes</taxon>
        <taxon>Characoidei</taxon>
        <taxon>Pygocentrus</taxon>
    </lineage>
</organism>
<dbReference type="GeneTree" id="ENSGT01150000287084"/>
<dbReference type="InterPro" id="IPR009003">
    <property type="entry name" value="Peptidase_S1_PA"/>
</dbReference>
<sequence length="194" mass="21128">MIQFSPAMMKQSRKMLKYTAVLLFTVSVSLVSVELWKRLIPGSDCSDDQRLHHVQVVYETKGSKSGACGGTLIHKQWVLTAGHCYKGTAGTLKVIVGVHPTNSEVNKTLTIPHANIKKYSGTLQDGDIMLLKLPESVENIKPAKLPDVPCTRPPARDMLQVAGHGSASKIYGKAEARLKCLNVSVVSCQNLKCT</sequence>
<reference evidence="3" key="3">
    <citation type="submission" date="2025-09" db="UniProtKB">
        <authorList>
            <consortium name="Ensembl"/>
        </authorList>
    </citation>
    <scope>IDENTIFICATION</scope>
</reference>
<feature type="domain" description="Peptidase S1" evidence="2">
    <location>
        <begin position="39"/>
        <end position="194"/>
    </location>
</feature>
<keyword evidence="1" id="KW-1015">Disulfide bond</keyword>
<dbReference type="Pfam" id="PF00089">
    <property type="entry name" value="Trypsin"/>
    <property type="match status" value="1"/>
</dbReference>
<dbReference type="Gene3D" id="2.40.10.10">
    <property type="entry name" value="Trypsin-like serine proteases"/>
    <property type="match status" value="1"/>
</dbReference>
<evidence type="ECO:0000313" key="3">
    <source>
        <dbReference type="Ensembl" id="ENSPNAP00000027245.2"/>
    </source>
</evidence>
<dbReference type="AlphaFoldDB" id="A0A3B4DUW7"/>
<dbReference type="PANTHER" id="PTHR24271:SF96">
    <property type="entry name" value="GRANZYME A-RELATED"/>
    <property type="match status" value="1"/>
</dbReference>
<dbReference type="Proteomes" id="UP001501920">
    <property type="component" value="Chromosome 16"/>
</dbReference>
<dbReference type="InterPro" id="IPR018114">
    <property type="entry name" value="TRYPSIN_HIS"/>
</dbReference>
<evidence type="ECO:0000259" key="2">
    <source>
        <dbReference type="PROSITE" id="PS50240"/>
    </source>
</evidence>
<accession>A0A3B4DUW7</accession>
<dbReference type="InterPro" id="IPR043504">
    <property type="entry name" value="Peptidase_S1_PA_chymotrypsin"/>
</dbReference>
<dbReference type="GO" id="GO:0006508">
    <property type="term" value="P:proteolysis"/>
    <property type="evidence" value="ECO:0007669"/>
    <property type="project" value="InterPro"/>
</dbReference>
<reference evidence="3" key="2">
    <citation type="submission" date="2025-08" db="UniProtKB">
        <authorList>
            <consortium name="Ensembl"/>
        </authorList>
    </citation>
    <scope>IDENTIFICATION</scope>
</reference>
<name>A0A3B4DUW7_PYGNA</name>
<dbReference type="OMA" id="TIPHANI"/>